<accession>A0A1B6FV05</accession>
<reference evidence="2" key="1">
    <citation type="submission" date="2015-11" db="EMBL/GenBank/DDBJ databases">
        <title>De novo transcriptome assembly of four potential Pierce s Disease insect vectors from Arizona vineyards.</title>
        <authorList>
            <person name="Tassone E.E."/>
        </authorList>
    </citation>
    <scope>NUCLEOTIDE SEQUENCE</scope>
</reference>
<feature type="compositionally biased region" description="Polar residues" evidence="1">
    <location>
        <begin position="100"/>
        <end position="110"/>
    </location>
</feature>
<feature type="region of interest" description="Disordered" evidence="1">
    <location>
        <begin position="100"/>
        <end position="128"/>
    </location>
</feature>
<feature type="non-terminal residue" evidence="2">
    <location>
        <position position="255"/>
    </location>
</feature>
<feature type="non-terminal residue" evidence="2">
    <location>
        <position position="1"/>
    </location>
</feature>
<organism evidence="2">
    <name type="scientific">Cuerna arida</name>
    <dbReference type="NCBI Taxonomy" id="1464854"/>
    <lineage>
        <taxon>Eukaryota</taxon>
        <taxon>Metazoa</taxon>
        <taxon>Ecdysozoa</taxon>
        <taxon>Arthropoda</taxon>
        <taxon>Hexapoda</taxon>
        <taxon>Insecta</taxon>
        <taxon>Pterygota</taxon>
        <taxon>Neoptera</taxon>
        <taxon>Paraneoptera</taxon>
        <taxon>Hemiptera</taxon>
        <taxon>Auchenorrhyncha</taxon>
        <taxon>Membracoidea</taxon>
        <taxon>Cicadellidae</taxon>
        <taxon>Cicadellinae</taxon>
        <taxon>Proconiini</taxon>
        <taxon>Cuerna</taxon>
    </lineage>
</organism>
<dbReference type="AlphaFoldDB" id="A0A1B6FV05"/>
<evidence type="ECO:0000256" key="1">
    <source>
        <dbReference type="SAM" id="MobiDB-lite"/>
    </source>
</evidence>
<dbReference type="GO" id="GO:0003341">
    <property type="term" value="P:cilium movement"/>
    <property type="evidence" value="ECO:0007669"/>
    <property type="project" value="TreeGrafter"/>
</dbReference>
<dbReference type="InterPro" id="IPR033305">
    <property type="entry name" value="Hydin-like"/>
</dbReference>
<dbReference type="PANTHER" id="PTHR23053">
    <property type="entry name" value="DLEC1 DELETED IN LUNG AND ESOPHAGEAL CANCER 1"/>
    <property type="match status" value="1"/>
</dbReference>
<protein>
    <submittedName>
        <fullName evidence="2">Uncharacterized protein</fullName>
    </submittedName>
</protein>
<evidence type="ECO:0000313" key="2">
    <source>
        <dbReference type="EMBL" id="JAS54040.1"/>
    </source>
</evidence>
<dbReference type="GO" id="GO:1904158">
    <property type="term" value="P:axonemal central apparatus assembly"/>
    <property type="evidence" value="ECO:0007669"/>
    <property type="project" value="TreeGrafter"/>
</dbReference>
<dbReference type="PANTHER" id="PTHR23053:SF0">
    <property type="entry name" value="HYDROCEPHALUS-INDUCING PROTEIN HOMOLOG"/>
    <property type="match status" value="1"/>
</dbReference>
<sequence length="255" mass="28299">SGAVQREFIVSNKCPFSIELYFPDFDSTILEEDRVLRVLTHLYNSDKLLLPLDVYDTALSNELKDFYKKLVDNARKISKLSLEATKNIAEDSSIRIPSISQKKLSKNESNTSRDEKTSNSDSDSFVPPSHPLSLMSSAGIENYLHGLIDDSFVNLGGSSDPLGLKERTVPQPASDTRDPNKGNLLVFHGAPKTDYIYWANRTANKLLMSVKTLDQMILEEAAGSDRLAAVTVQQAVYDSYMELAVDLDAVETVSE</sequence>
<dbReference type="EMBL" id="GECZ01015729">
    <property type="protein sequence ID" value="JAS54040.1"/>
    <property type="molecule type" value="Transcribed_RNA"/>
</dbReference>
<dbReference type="GO" id="GO:0005930">
    <property type="term" value="C:axoneme"/>
    <property type="evidence" value="ECO:0007669"/>
    <property type="project" value="TreeGrafter"/>
</dbReference>
<proteinExistence type="predicted"/>
<name>A0A1B6FV05_9HEMI</name>
<gene>
    <name evidence="2" type="ORF">g.27703</name>
</gene>